<dbReference type="GO" id="GO:0019288">
    <property type="term" value="P:isopentenyl diphosphate biosynthetic process, methylerythritol 4-phosphate pathway"/>
    <property type="evidence" value="ECO:0007669"/>
    <property type="project" value="InterPro"/>
</dbReference>
<evidence type="ECO:0000313" key="6">
    <source>
        <dbReference type="EMBL" id="GAI32394.1"/>
    </source>
</evidence>
<dbReference type="Gene3D" id="3.40.50.11270">
    <property type="match status" value="1"/>
</dbReference>
<keyword evidence="4" id="KW-0408">Iron</keyword>
<dbReference type="EMBL" id="BARV01015743">
    <property type="protein sequence ID" value="GAI32394.1"/>
    <property type="molecule type" value="Genomic_DNA"/>
</dbReference>
<evidence type="ECO:0000256" key="3">
    <source>
        <dbReference type="ARBA" id="ARBA00022723"/>
    </source>
</evidence>
<keyword evidence="5" id="KW-0411">Iron-sulfur</keyword>
<organism evidence="6">
    <name type="scientific">marine sediment metagenome</name>
    <dbReference type="NCBI Taxonomy" id="412755"/>
    <lineage>
        <taxon>unclassified sequences</taxon>
        <taxon>metagenomes</taxon>
        <taxon>ecological metagenomes</taxon>
    </lineage>
</organism>
<evidence type="ECO:0000256" key="5">
    <source>
        <dbReference type="ARBA" id="ARBA00023014"/>
    </source>
</evidence>
<comment type="cofactor">
    <cofactor evidence="1">
        <name>[4Fe-4S] cluster</name>
        <dbReference type="ChEBI" id="CHEBI:49883"/>
    </cofactor>
</comment>
<sequence length="76" mass="8582">MKIEIAKNAGFCFGVKRALALIEDNVKKIKKPIRMYGHLVHNEEVIKRLLAKGIKVIDNFSKSARPISLILPNLID</sequence>
<dbReference type="GO" id="GO:0050992">
    <property type="term" value="P:dimethylallyl diphosphate biosynthetic process"/>
    <property type="evidence" value="ECO:0007669"/>
    <property type="project" value="InterPro"/>
</dbReference>
<evidence type="ECO:0000256" key="4">
    <source>
        <dbReference type="ARBA" id="ARBA00023004"/>
    </source>
</evidence>
<keyword evidence="2" id="KW-0004">4Fe-4S</keyword>
<reference evidence="6" key="1">
    <citation type="journal article" date="2014" name="Front. Microbiol.">
        <title>High frequency of phylogenetically diverse reductive dehalogenase-homologous genes in deep subseafloor sedimentary metagenomes.</title>
        <authorList>
            <person name="Kawai M."/>
            <person name="Futagami T."/>
            <person name="Toyoda A."/>
            <person name="Takaki Y."/>
            <person name="Nishi S."/>
            <person name="Hori S."/>
            <person name="Arai W."/>
            <person name="Tsubouchi T."/>
            <person name="Morono Y."/>
            <person name="Uchiyama I."/>
            <person name="Ito T."/>
            <person name="Fujiyama A."/>
            <person name="Inagaki F."/>
            <person name="Takami H."/>
        </authorList>
    </citation>
    <scope>NUCLEOTIDE SEQUENCE</scope>
    <source>
        <strain evidence="6">Expedition CK06-06</strain>
    </source>
</reference>
<accession>X1PND5</accession>
<keyword evidence="3" id="KW-0479">Metal-binding</keyword>
<evidence type="ECO:0000256" key="1">
    <source>
        <dbReference type="ARBA" id="ARBA00001966"/>
    </source>
</evidence>
<dbReference type="InterPro" id="IPR003451">
    <property type="entry name" value="LytB/IspH"/>
</dbReference>
<dbReference type="PANTHER" id="PTHR30426:SF0">
    <property type="entry name" value="4-HYDROXY-3-METHYLBUT-2-ENYL DIPHOSPHATE REDUCTASE"/>
    <property type="match status" value="1"/>
</dbReference>
<proteinExistence type="predicted"/>
<dbReference type="AlphaFoldDB" id="X1PND5"/>
<dbReference type="GO" id="GO:0051539">
    <property type="term" value="F:4 iron, 4 sulfur cluster binding"/>
    <property type="evidence" value="ECO:0007669"/>
    <property type="project" value="UniProtKB-KW"/>
</dbReference>
<evidence type="ECO:0000256" key="2">
    <source>
        <dbReference type="ARBA" id="ARBA00022485"/>
    </source>
</evidence>
<comment type="caution">
    <text evidence="6">The sequence shown here is derived from an EMBL/GenBank/DDBJ whole genome shotgun (WGS) entry which is preliminary data.</text>
</comment>
<dbReference type="GO" id="GO:0051745">
    <property type="term" value="F:4-hydroxy-3-methylbut-2-enyl diphosphate reductase activity"/>
    <property type="evidence" value="ECO:0007669"/>
    <property type="project" value="InterPro"/>
</dbReference>
<protein>
    <recommendedName>
        <fullName evidence="7">4-hydroxy-3-methylbut-2-enyl diphosphate reductase</fullName>
    </recommendedName>
</protein>
<name>X1PND5_9ZZZZ</name>
<evidence type="ECO:0008006" key="7">
    <source>
        <dbReference type="Google" id="ProtNLM"/>
    </source>
</evidence>
<dbReference type="GO" id="GO:0046872">
    <property type="term" value="F:metal ion binding"/>
    <property type="evidence" value="ECO:0007669"/>
    <property type="project" value="UniProtKB-KW"/>
</dbReference>
<gene>
    <name evidence="6" type="ORF">S06H3_27165</name>
</gene>
<dbReference type="PANTHER" id="PTHR30426">
    <property type="entry name" value="4-HYDROXY-3-METHYLBUT-2-ENYL DIPHOSPHATE REDUCTASE"/>
    <property type="match status" value="1"/>
</dbReference>
<dbReference type="Pfam" id="PF02401">
    <property type="entry name" value="LYTB"/>
    <property type="match status" value="1"/>
</dbReference>